<evidence type="ECO:0000313" key="3">
    <source>
        <dbReference type="Proteomes" id="UP001054945"/>
    </source>
</evidence>
<reference evidence="2 3" key="1">
    <citation type="submission" date="2021-06" db="EMBL/GenBank/DDBJ databases">
        <title>Caerostris extrusa draft genome.</title>
        <authorList>
            <person name="Kono N."/>
            <person name="Arakawa K."/>
        </authorList>
    </citation>
    <scope>NUCLEOTIDE SEQUENCE [LARGE SCALE GENOMIC DNA]</scope>
</reference>
<organism evidence="2 3">
    <name type="scientific">Caerostris extrusa</name>
    <name type="common">Bark spider</name>
    <name type="synonym">Caerostris bankana</name>
    <dbReference type="NCBI Taxonomy" id="172846"/>
    <lineage>
        <taxon>Eukaryota</taxon>
        <taxon>Metazoa</taxon>
        <taxon>Ecdysozoa</taxon>
        <taxon>Arthropoda</taxon>
        <taxon>Chelicerata</taxon>
        <taxon>Arachnida</taxon>
        <taxon>Araneae</taxon>
        <taxon>Araneomorphae</taxon>
        <taxon>Entelegynae</taxon>
        <taxon>Araneoidea</taxon>
        <taxon>Araneidae</taxon>
        <taxon>Caerostris</taxon>
    </lineage>
</organism>
<dbReference type="EMBL" id="BPLR01020978">
    <property type="protein sequence ID" value="GIX84545.1"/>
    <property type="molecule type" value="Genomic_DNA"/>
</dbReference>
<evidence type="ECO:0000256" key="1">
    <source>
        <dbReference type="SAM" id="MobiDB-lite"/>
    </source>
</evidence>
<name>A0AAV4NLC6_CAEEX</name>
<dbReference type="AlphaFoldDB" id="A0AAV4NLC6"/>
<dbReference type="Proteomes" id="UP001054945">
    <property type="component" value="Unassembled WGS sequence"/>
</dbReference>
<accession>A0AAV4NLC6</accession>
<evidence type="ECO:0000313" key="2">
    <source>
        <dbReference type="EMBL" id="GIX84545.1"/>
    </source>
</evidence>
<feature type="region of interest" description="Disordered" evidence="1">
    <location>
        <begin position="43"/>
        <end position="64"/>
    </location>
</feature>
<gene>
    <name evidence="2" type="ORF">CEXT_333641</name>
</gene>
<protein>
    <submittedName>
        <fullName evidence="2">Uncharacterized protein</fullName>
    </submittedName>
</protein>
<comment type="caution">
    <text evidence="2">The sequence shown here is derived from an EMBL/GenBank/DDBJ whole genome shotgun (WGS) entry which is preliminary data.</text>
</comment>
<keyword evidence="3" id="KW-1185">Reference proteome</keyword>
<proteinExistence type="predicted"/>
<sequence length="79" mass="9000">MEDQQLFLVRGFDFGLSLEMKLHFKRRVLTDRVCISHDDGGGDVHGGRLQTVSPEGLLPEAKPRPPIPPPPWWWIPDTI</sequence>